<evidence type="ECO:0000256" key="5">
    <source>
        <dbReference type="ARBA" id="ARBA00023242"/>
    </source>
</evidence>
<reference evidence="8 9" key="2">
    <citation type="submission" date="2024-10" db="EMBL/GenBank/DDBJ databases">
        <authorList>
            <person name="Ryan C."/>
        </authorList>
    </citation>
    <scope>NUCLEOTIDE SEQUENCE [LARGE SCALE GENOMIC DNA]</scope>
</reference>
<dbReference type="CDD" id="cd10017">
    <property type="entry name" value="B3_DNA"/>
    <property type="match status" value="4"/>
</dbReference>
<comment type="subcellular location">
    <subcellularLocation>
        <location evidence="1">Nucleus</location>
    </subcellularLocation>
</comment>
<keyword evidence="2" id="KW-0805">Transcription regulation</keyword>
<evidence type="ECO:0000256" key="1">
    <source>
        <dbReference type="ARBA" id="ARBA00004123"/>
    </source>
</evidence>
<evidence type="ECO:0000256" key="6">
    <source>
        <dbReference type="SAM" id="MobiDB-lite"/>
    </source>
</evidence>
<dbReference type="InterPro" id="IPR003340">
    <property type="entry name" value="B3_DNA-bd"/>
</dbReference>
<dbReference type="Pfam" id="PF02362">
    <property type="entry name" value="B3"/>
    <property type="match status" value="4"/>
</dbReference>
<evidence type="ECO:0000313" key="8">
    <source>
        <dbReference type="EMBL" id="CAL5028128.1"/>
    </source>
</evidence>
<dbReference type="InterPro" id="IPR015300">
    <property type="entry name" value="DNA-bd_pseudobarrel_sf"/>
</dbReference>
<name>A0ABC9CYA0_9POAL</name>
<dbReference type="GO" id="GO:0003677">
    <property type="term" value="F:DNA binding"/>
    <property type="evidence" value="ECO:0007669"/>
    <property type="project" value="UniProtKB-KW"/>
</dbReference>
<dbReference type="AlphaFoldDB" id="A0ABC9CYA0"/>
<feature type="domain" description="TF-B3" evidence="7">
    <location>
        <begin position="476"/>
        <end position="556"/>
    </location>
</feature>
<organism evidence="8 9">
    <name type="scientific">Urochloa decumbens</name>
    <dbReference type="NCBI Taxonomy" id="240449"/>
    <lineage>
        <taxon>Eukaryota</taxon>
        <taxon>Viridiplantae</taxon>
        <taxon>Streptophyta</taxon>
        <taxon>Embryophyta</taxon>
        <taxon>Tracheophyta</taxon>
        <taxon>Spermatophyta</taxon>
        <taxon>Magnoliopsida</taxon>
        <taxon>Liliopsida</taxon>
        <taxon>Poales</taxon>
        <taxon>Poaceae</taxon>
        <taxon>PACMAD clade</taxon>
        <taxon>Panicoideae</taxon>
        <taxon>Panicodae</taxon>
        <taxon>Paniceae</taxon>
        <taxon>Melinidinae</taxon>
        <taxon>Urochloa</taxon>
    </lineage>
</organism>
<feature type="region of interest" description="Disordered" evidence="6">
    <location>
        <begin position="288"/>
        <end position="311"/>
    </location>
</feature>
<dbReference type="EMBL" id="OZ075140">
    <property type="protein sequence ID" value="CAL5028128.1"/>
    <property type="molecule type" value="Genomic_DNA"/>
</dbReference>
<feature type="domain" description="TF-B3" evidence="7">
    <location>
        <begin position="87"/>
        <end position="140"/>
    </location>
</feature>
<dbReference type="Gene3D" id="2.40.330.10">
    <property type="entry name" value="DNA-binding pseudobarrel domain"/>
    <property type="match status" value="4"/>
</dbReference>
<evidence type="ECO:0000259" key="7">
    <source>
        <dbReference type="PROSITE" id="PS50863"/>
    </source>
</evidence>
<evidence type="ECO:0000256" key="2">
    <source>
        <dbReference type="ARBA" id="ARBA00023015"/>
    </source>
</evidence>
<dbReference type="GO" id="GO:0005634">
    <property type="term" value="C:nucleus"/>
    <property type="evidence" value="ECO:0007669"/>
    <property type="project" value="UniProtKB-SubCell"/>
</dbReference>
<dbReference type="InterPro" id="IPR039218">
    <property type="entry name" value="REM_fam"/>
</dbReference>
<keyword evidence="4" id="KW-0804">Transcription</keyword>
<keyword evidence="5" id="KW-0539">Nucleus</keyword>
<dbReference type="SUPFAM" id="SSF101936">
    <property type="entry name" value="DNA-binding pseudobarrel domain"/>
    <property type="match status" value="4"/>
</dbReference>
<evidence type="ECO:0000256" key="3">
    <source>
        <dbReference type="ARBA" id="ARBA00023125"/>
    </source>
</evidence>
<evidence type="ECO:0000313" key="9">
    <source>
        <dbReference type="Proteomes" id="UP001497457"/>
    </source>
</evidence>
<dbReference type="SMART" id="SM01019">
    <property type="entry name" value="B3"/>
    <property type="match status" value="4"/>
</dbReference>
<dbReference type="PANTHER" id="PTHR31674">
    <property type="entry name" value="B3 DOMAIN-CONTAINING PROTEIN REM-LIKE 3-RELATED"/>
    <property type="match status" value="1"/>
</dbReference>
<keyword evidence="9" id="KW-1185">Reference proteome</keyword>
<feature type="compositionally biased region" description="Basic and acidic residues" evidence="6">
    <location>
        <begin position="291"/>
        <end position="305"/>
    </location>
</feature>
<accession>A0ABC9CYA0</accession>
<reference evidence="9" key="1">
    <citation type="submission" date="2024-06" db="EMBL/GenBank/DDBJ databases">
        <authorList>
            <person name="Ryan C."/>
        </authorList>
    </citation>
    <scope>NUCLEOTIDE SEQUENCE [LARGE SCALE GENOMIC DNA]</scope>
</reference>
<evidence type="ECO:0000256" key="4">
    <source>
        <dbReference type="ARBA" id="ARBA00023163"/>
    </source>
</evidence>
<feature type="domain" description="TF-B3" evidence="7">
    <location>
        <begin position="342"/>
        <end position="421"/>
    </location>
</feature>
<dbReference type="PROSITE" id="PS50863">
    <property type="entry name" value="B3"/>
    <property type="match status" value="4"/>
</dbReference>
<proteinExistence type="predicted"/>
<feature type="domain" description="TF-B3" evidence="7">
    <location>
        <begin position="164"/>
        <end position="260"/>
    </location>
</feature>
<sequence length="556" mass="62730">MKRSLLLGDPLLDSRQNNISCGQLHYTHRVAMALPDDHATTGMAKQLKVLMPPSLHKLRISDELAVCFDAGCGGGEGTMALVVSPFGKVWRMEVGRDGDGAFLGRGWAEFLAAHGVGVGWFVMLRHEGGGVITFKAFDTSFCMKEFAAPATVMASKSGRGVSCKPQFLRIIQQDFMEKMMIPARFVKHYVTKECLSRRVAVVVSPLGKFWRIELQNDQSGVFFVGVWSQLLAFHGISEGDVLLLRYEGNMVFKLKVFGLNGRQRDLKNHNTSIKQQNCVKQESSVRIKKRKADDERASFTEEKKPKSSMTSLNKLPSDYQIGPPSWIKKEVTAYMLQRLLCLPVKFCHSIGFHRACTIMLKTAMDSTRSWQVRGVAYKKVCYLLGEGWICFCKENRLKKGDLCTFNIIEATLWHVVITRKPTSNKHKSNGEEQLRTRSMISLSKASSHTRTRSLYEIGPPSWIKKEIKAYSLEKHLFLAQGFSEGIGLRKTCMITLKTSMNSTRSWQVRCVKQRNGSYLLGSGWKKFSQENKLKVGDGCTFNIVEMALWHVVITRA</sequence>
<keyword evidence="3" id="KW-0238">DNA-binding</keyword>
<dbReference type="PANTHER" id="PTHR31674:SF86">
    <property type="entry name" value="B3 DOMAIN-CONTAINING PROTEIN OS04G0347400-RELATED"/>
    <property type="match status" value="1"/>
</dbReference>
<dbReference type="Proteomes" id="UP001497457">
    <property type="component" value="Chromosome 30rd"/>
</dbReference>
<gene>
    <name evidence="8" type="ORF">URODEC1_LOCUS79751</name>
</gene>
<protein>
    <recommendedName>
        <fullName evidence="7">TF-B3 domain-containing protein</fullName>
    </recommendedName>
</protein>